<gene>
    <name evidence="2" type="ORF">EOD39_10500</name>
</gene>
<evidence type="ECO:0000313" key="2">
    <source>
        <dbReference type="EMBL" id="RXM27701.1"/>
    </source>
</evidence>
<reference evidence="2 3" key="1">
    <citation type="submission" date="2019-01" db="EMBL/GenBank/DDBJ databases">
        <title>Draft Genome and Complete Hox-Cluster Characterization of the Sterlet Sturgeon (Acipenser ruthenus).</title>
        <authorList>
            <person name="Wei Q."/>
        </authorList>
    </citation>
    <scope>NUCLEOTIDE SEQUENCE [LARGE SCALE GENOMIC DNA]</scope>
    <source>
        <strain evidence="2">WHYD16114868_AA</strain>
        <tissue evidence="2">Blood</tissue>
    </source>
</reference>
<keyword evidence="3" id="KW-1185">Reference proteome</keyword>
<dbReference type="AlphaFoldDB" id="A0A444TXQ1"/>
<proteinExistence type="predicted"/>
<name>A0A444TXQ1_ACIRT</name>
<evidence type="ECO:0000313" key="3">
    <source>
        <dbReference type="Proteomes" id="UP000289886"/>
    </source>
</evidence>
<organism evidence="2 3">
    <name type="scientific">Acipenser ruthenus</name>
    <name type="common">Sterlet sturgeon</name>
    <dbReference type="NCBI Taxonomy" id="7906"/>
    <lineage>
        <taxon>Eukaryota</taxon>
        <taxon>Metazoa</taxon>
        <taxon>Chordata</taxon>
        <taxon>Craniata</taxon>
        <taxon>Vertebrata</taxon>
        <taxon>Euteleostomi</taxon>
        <taxon>Actinopterygii</taxon>
        <taxon>Chondrostei</taxon>
        <taxon>Acipenseriformes</taxon>
        <taxon>Acipenseridae</taxon>
        <taxon>Acipenser</taxon>
    </lineage>
</organism>
<protein>
    <submittedName>
        <fullName evidence="2">Uncharacterized protein</fullName>
    </submittedName>
</protein>
<comment type="caution">
    <text evidence="2">The sequence shown here is derived from an EMBL/GenBank/DDBJ whole genome shotgun (WGS) entry which is preliminary data.</text>
</comment>
<dbReference type="Proteomes" id="UP000289886">
    <property type="component" value="Unassembled WGS sequence"/>
</dbReference>
<accession>A0A444TXQ1</accession>
<evidence type="ECO:0000256" key="1">
    <source>
        <dbReference type="SAM" id="MobiDB-lite"/>
    </source>
</evidence>
<sequence>MTALGERAQPVQPDHSPRRTKYEPLSTQDIPDGKAETITQTLLKILQDYGLDCQKLWKRWGKCNEGPKSRSVHEDKSTIPNHCISHQPALTSADAANAIGYVKVT</sequence>
<feature type="region of interest" description="Disordered" evidence="1">
    <location>
        <begin position="1"/>
        <end position="33"/>
    </location>
</feature>
<dbReference type="EMBL" id="SCEB01215790">
    <property type="protein sequence ID" value="RXM27701.1"/>
    <property type="molecule type" value="Genomic_DNA"/>
</dbReference>